<organism evidence="2 3">
    <name type="scientific">Oryzisolibacter propanilivorax</name>
    <dbReference type="NCBI Taxonomy" id="1527607"/>
    <lineage>
        <taxon>Bacteria</taxon>
        <taxon>Pseudomonadati</taxon>
        <taxon>Pseudomonadota</taxon>
        <taxon>Betaproteobacteria</taxon>
        <taxon>Burkholderiales</taxon>
        <taxon>Comamonadaceae</taxon>
        <taxon>Oryzisolibacter</taxon>
    </lineage>
</organism>
<name>A0A1G9QRG6_9BURK</name>
<protein>
    <submittedName>
        <fullName evidence="2">Uncharacterized protein</fullName>
    </submittedName>
</protein>
<evidence type="ECO:0000313" key="2">
    <source>
        <dbReference type="EMBL" id="SDM13628.1"/>
    </source>
</evidence>
<proteinExistence type="predicted"/>
<evidence type="ECO:0000256" key="1">
    <source>
        <dbReference type="SAM" id="MobiDB-lite"/>
    </source>
</evidence>
<sequence>MAPGGVQALAWAATAPRSPPCPTHAPGNA</sequence>
<reference evidence="3" key="1">
    <citation type="submission" date="2016-10" db="EMBL/GenBank/DDBJ databases">
        <authorList>
            <person name="Varghese N."/>
            <person name="Submissions S."/>
        </authorList>
    </citation>
    <scope>NUCLEOTIDE SEQUENCE [LARGE SCALE GENOMIC DNA]</scope>
    <source>
        <strain evidence="3">EPL6</strain>
    </source>
</reference>
<dbReference type="EMBL" id="FNHP01000002">
    <property type="protein sequence ID" value="SDM13628.1"/>
    <property type="molecule type" value="Genomic_DNA"/>
</dbReference>
<accession>A0A1G9QRG6</accession>
<evidence type="ECO:0000313" key="3">
    <source>
        <dbReference type="Proteomes" id="UP000198552"/>
    </source>
</evidence>
<dbReference type="Proteomes" id="UP000198552">
    <property type="component" value="Unassembled WGS sequence"/>
</dbReference>
<gene>
    <name evidence="2" type="ORF">SAMN05428957_102518</name>
</gene>
<keyword evidence="3" id="KW-1185">Reference proteome</keyword>
<dbReference type="AlphaFoldDB" id="A0A1G9QRG6"/>
<feature type="region of interest" description="Disordered" evidence="1">
    <location>
        <begin position="1"/>
        <end position="29"/>
    </location>
</feature>